<keyword evidence="3" id="KW-1185">Reference proteome</keyword>
<organism evidence="2 3">
    <name type="scientific">Westerdykella ornata</name>
    <dbReference type="NCBI Taxonomy" id="318751"/>
    <lineage>
        <taxon>Eukaryota</taxon>
        <taxon>Fungi</taxon>
        <taxon>Dikarya</taxon>
        <taxon>Ascomycota</taxon>
        <taxon>Pezizomycotina</taxon>
        <taxon>Dothideomycetes</taxon>
        <taxon>Pleosporomycetidae</taxon>
        <taxon>Pleosporales</taxon>
        <taxon>Sporormiaceae</taxon>
        <taxon>Westerdykella</taxon>
    </lineage>
</organism>
<dbReference type="Proteomes" id="UP000800097">
    <property type="component" value="Unassembled WGS sequence"/>
</dbReference>
<gene>
    <name evidence="2" type="ORF">EI97DRAFT_433085</name>
</gene>
<feature type="chain" id="PRO_5025633536" description="Apple domain-containing protein" evidence="1">
    <location>
        <begin position="17"/>
        <end position="458"/>
    </location>
</feature>
<dbReference type="OrthoDB" id="271448at2759"/>
<dbReference type="RefSeq" id="XP_033654394.1">
    <property type="nucleotide sequence ID" value="XM_033798316.1"/>
</dbReference>
<evidence type="ECO:0000256" key="1">
    <source>
        <dbReference type="SAM" id="SignalP"/>
    </source>
</evidence>
<evidence type="ECO:0000313" key="3">
    <source>
        <dbReference type="Proteomes" id="UP000800097"/>
    </source>
</evidence>
<protein>
    <recommendedName>
        <fullName evidence="4">Apple domain-containing protein</fullName>
    </recommendedName>
</protein>
<sequence>MKQTLLTASLAIIATAAPSSPVVGAIPKWASSLSGGPGDRECDVLQKGAAPLPDEDTWQAFLKYGMYSNISKSAPTPKGYVPAFKDFSAVVLSPHCRGHTMLNEYSPEICARLCDNRHGCVAFNIYVSRGPSKVPGPQCPNPPATAVYNCALYGSLITNSSAMATDVAIGPADASGQPFVVRVRGSNGYNKVGRHDLNPFHLPLASKIISSTGFIGSTTSLNTSSIPRVTPPAKVSSVASNVKFVTPTGRTSSTLSKSSTPTARITTTLKPPNSVHPQPSFMSSAVNTSTVFSPTSSTRTVKPTDHILNPHPNLFKRNLTETTLRKAATFPAIPVPNFFHHFWNPSASRLVHAPTETVTSYLNQTTEKTVLQPSTVYQNLTATHTKYQNSTETVVTVQFATVTQTAEVERTVVVPHTTTVVARPPWHLPVVPMMVLTKSKMQPTQAAVTTTTTVTKGH</sequence>
<dbReference type="PANTHER" id="PTHR36578">
    <property type="entry name" value="CHROMOSOME 15, WHOLE GENOME SHOTGUN SEQUENCE"/>
    <property type="match status" value="1"/>
</dbReference>
<dbReference type="EMBL" id="ML986492">
    <property type="protein sequence ID" value="KAF2276855.1"/>
    <property type="molecule type" value="Genomic_DNA"/>
</dbReference>
<reference evidence="2" key="1">
    <citation type="journal article" date="2020" name="Stud. Mycol.">
        <title>101 Dothideomycetes genomes: a test case for predicting lifestyles and emergence of pathogens.</title>
        <authorList>
            <person name="Haridas S."/>
            <person name="Albert R."/>
            <person name="Binder M."/>
            <person name="Bloem J."/>
            <person name="Labutti K."/>
            <person name="Salamov A."/>
            <person name="Andreopoulos B."/>
            <person name="Baker S."/>
            <person name="Barry K."/>
            <person name="Bills G."/>
            <person name="Bluhm B."/>
            <person name="Cannon C."/>
            <person name="Castanera R."/>
            <person name="Culley D."/>
            <person name="Daum C."/>
            <person name="Ezra D."/>
            <person name="Gonzalez J."/>
            <person name="Henrissat B."/>
            <person name="Kuo A."/>
            <person name="Liang C."/>
            <person name="Lipzen A."/>
            <person name="Lutzoni F."/>
            <person name="Magnuson J."/>
            <person name="Mondo S."/>
            <person name="Nolan M."/>
            <person name="Ohm R."/>
            <person name="Pangilinan J."/>
            <person name="Park H.-J."/>
            <person name="Ramirez L."/>
            <person name="Alfaro M."/>
            <person name="Sun H."/>
            <person name="Tritt A."/>
            <person name="Yoshinaga Y."/>
            <person name="Zwiers L.-H."/>
            <person name="Turgeon B."/>
            <person name="Goodwin S."/>
            <person name="Spatafora J."/>
            <person name="Crous P."/>
            <person name="Grigoriev I."/>
        </authorList>
    </citation>
    <scope>NUCLEOTIDE SEQUENCE</scope>
    <source>
        <strain evidence="2">CBS 379.55</strain>
    </source>
</reference>
<dbReference type="GeneID" id="54551491"/>
<name>A0A6A6JKU5_WESOR</name>
<feature type="signal peptide" evidence="1">
    <location>
        <begin position="1"/>
        <end position="16"/>
    </location>
</feature>
<accession>A0A6A6JKU5</accession>
<evidence type="ECO:0000313" key="2">
    <source>
        <dbReference type="EMBL" id="KAF2276855.1"/>
    </source>
</evidence>
<proteinExistence type="predicted"/>
<keyword evidence="1" id="KW-0732">Signal</keyword>
<dbReference type="AlphaFoldDB" id="A0A6A6JKU5"/>
<evidence type="ECO:0008006" key="4">
    <source>
        <dbReference type="Google" id="ProtNLM"/>
    </source>
</evidence>
<dbReference type="PANTHER" id="PTHR36578:SF1">
    <property type="entry name" value="APPLE DOMAIN-CONTAINING PROTEIN"/>
    <property type="match status" value="1"/>
</dbReference>